<evidence type="ECO:0000313" key="2">
    <source>
        <dbReference type="EMBL" id="TEA40626.1"/>
    </source>
</evidence>
<organism evidence="2 3">
    <name type="scientific">Sousa chinensis</name>
    <name type="common">Indo-pacific humpbacked dolphin</name>
    <name type="synonym">Steno chinensis</name>
    <dbReference type="NCBI Taxonomy" id="103600"/>
    <lineage>
        <taxon>Eukaryota</taxon>
        <taxon>Metazoa</taxon>
        <taxon>Chordata</taxon>
        <taxon>Craniata</taxon>
        <taxon>Vertebrata</taxon>
        <taxon>Euteleostomi</taxon>
        <taxon>Mammalia</taxon>
        <taxon>Eutheria</taxon>
        <taxon>Laurasiatheria</taxon>
        <taxon>Artiodactyla</taxon>
        <taxon>Whippomorpha</taxon>
        <taxon>Cetacea</taxon>
        <taxon>Odontoceti</taxon>
        <taxon>Delphinidae</taxon>
        <taxon>Sousa</taxon>
    </lineage>
</organism>
<dbReference type="Proteomes" id="UP000295264">
    <property type="component" value="Unassembled WGS sequence"/>
</dbReference>
<comment type="caution">
    <text evidence="2">The sequence shown here is derived from an EMBL/GenBank/DDBJ whole genome shotgun (WGS) entry which is preliminary data.</text>
</comment>
<protein>
    <submittedName>
        <fullName evidence="2">Uncharacterized protein</fullName>
    </submittedName>
</protein>
<keyword evidence="3" id="KW-1185">Reference proteome</keyword>
<accession>A0A484GZM9</accession>
<feature type="region of interest" description="Disordered" evidence="1">
    <location>
        <begin position="24"/>
        <end position="94"/>
    </location>
</feature>
<dbReference type="EMBL" id="QWLN02002626">
    <property type="protein sequence ID" value="TEA40626.1"/>
    <property type="molecule type" value="Genomic_DNA"/>
</dbReference>
<reference evidence="2 3" key="1">
    <citation type="journal article" date="2018" name="Genomics">
        <title>Molecular footprints of inshore aquatic adaptation in Indo-Pacific humpback dolphin (Sousa chinensis).</title>
        <authorList>
            <person name="Ming Y."/>
            <person name="Jian J."/>
            <person name="Yu F."/>
            <person name="Yu X."/>
            <person name="Wang J."/>
            <person name="Liu W."/>
        </authorList>
    </citation>
    <scope>NUCLEOTIDE SEQUENCE [LARGE SCALE GENOMIC DNA]</scope>
    <source>
        <strain evidence="2">MY-2018</strain>
        <tissue evidence="2">Skin</tissue>
    </source>
</reference>
<dbReference type="AlphaFoldDB" id="A0A484GZM9"/>
<name>A0A484GZM9_SOUCH</name>
<sequence length="126" mass="13650">GQSRISPVQNNDFHWNNFWKETESSRAPFQESGESAVPPANDLKVGLEGSTKSPRFFSRFDCPGAMSQPTLDSSDNRNDLQRLPDSLDTQPVGTYGGKPRCFTSAFPGVPDGCVAGPVFLSGALRI</sequence>
<proteinExistence type="predicted"/>
<gene>
    <name evidence="2" type="ORF">DBR06_SOUSAS30710001</name>
</gene>
<feature type="non-terminal residue" evidence="2">
    <location>
        <position position="1"/>
    </location>
</feature>
<evidence type="ECO:0000313" key="3">
    <source>
        <dbReference type="Proteomes" id="UP000295264"/>
    </source>
</evidence>
<evidence type="ECO:0000256" key="1">
    <source>
        <dbReference type="SAM" id="MobiDB-lite"/>
    </source>
</evidence>